<dbReference type="InterPro" id="IPR009045">
    <property type="entry name" value="Zn_M74/Hedgehog-like"/>
</dbReference>
<dbReference type="GO" id="GO:0008270">
    <property type="term" value="F:zinc ion binding"/>
    <property type="evidence" value="ECO:0007669"/>
    <property type="project" value="UniProtKB-UniRule"/>
</dbReference>
<dbReference type="GO" id="GO:0008237">
    <property type="term" value="F:metallopeptidase activity"/>
    <property type="evidence" value="ECO:0007669"/>
    <property type="project" value="UniProtKB-KW"/>
</dbReference>
<dbReference type="PANTHER" id="PTHR43126:SF1">
    <property type="entry name" value="D-ALANYL-D-ALANINE DIPEPTIDASE"/>
    <property type="match status" value="1"/>
</dbReference>
<gene>
    <name evidence="11" type="ORF">DFP94_10194</name>
</gene>
<dbReference type="PANTHER" id="PTHR43126">
    <property type="entry name" value="D-ALANYL-D-ALANINE DIPEPTIDASE"/>
    <property type="match status" value="1"/>
</dbReference>
<dbReference type="GO" id="GO:0160237">
    <property type="term" value="F:D-Ala-D-Ala dipeptidase activity"/>
    <property type="evidence" value="ECO:0007669"/>
    <property type="project" value="UniProtKB-EC"/>
</dbReference>
<dbReference type="GO" id="GO:0006508">
    <property type="term" value="P:proteolysis"/>
    <property type="evidence" value="ECO:0007669"/>
    <property type="project" value="UniProtKB-KW"/>
</dbReference>
<feature type="active site" description="Proton donor/acceptor" evidence="9">
    <location>
        <position position="239"/>
    </location>
</feature>
<comment type="caution">
    <text evidence="11">The sequence shown here is derived from an EMBL/GenBank/DDBJ whole genome shotgun (WGS) entry which is preliminary data.</text>
</comment>
<feature type="binding site" evidence="9">
    <location>
        <position position="181"/>
    </location>
    <ligand>
        <name>Zn(2+)</name>
        <dbReference type="ChEBI" id="CHEBI:29105"/>
        <note>catalytic</note>
    </ligand>
</feature>
<dbReference type="SUPFAM" id="SSF55166">
    <property type="entry name" value="Hedgehog/DD-peptidase"/>
    <property type="match status" value="1"/>
</dbReference>
<dbReference type="GO" id="GO:0071555">
    <property type="term" value="P:cell wall organization"/>
    <property type="evidence" value="ECO:0007669"/>
    <property type="project" value="UniProtKB-KW"/>
</dbReference>
<keyword evidence="6 9" id="KW-0224">Dipeptidase</keyword>
<keyword evidence="5 9" id="KW-0862">Zinc</keyword>
<keyword evidence="4 9" id="KW-0378">Hydrolase</keyword>
<evidence type="ECO:0000256" key="7">
    <source>
        <dbReference type="ARBA" id="ARBA00023049"/>
    </source>
</evidence>
<proteinExistence type="inferred from homology"/>
<evidence type="ECO:0000256" key="3">
    <source>
        <dbReference type="ARBA" id="ARBA00022723"/>
    </source>
</evidence>
<evidence type="ECO:0000313" key="11">
    <source>
        <dbReference type="EMBL" id="RCX22514.1"/>
    </source>
</evidence>
<comment type="function">
    <text evidence="9 10">Catalyzes hydrolysis of the D-alanyl-D-alanine dipeptide.</text>
</comment>
<evidence type="ECO:0000256" key="6">
    <source>
        <dbReference type="ARBA" id="ARBA00022997"/>
    </source>
</evidence>
<keyword evidence="8 10" id="KW-0961">Cell wall biogenesis/degradation</keyword>
<name>A0A369BSD9_9BACL</name>
<evidence type="ECO:0000256" key="10">
    <source>
        <dbReference type="PIRNR" id="PIRNR026671"/>
    </source>
</evidence>
<comment type="cofactor">
    <cofactor evidence="9">
        <name>Zn(2+)</name>
        <dbReference type="ChEBI" id="CHEBI:29105"/>
    </cofactor>
    <text evidence="9">Binds 1 zinc ion per subunit.</text>
</comment>
<comment type="catalytic activity">
    <reaction evidence="1 9 10">
        <text>D-alanyl-D-alanine + H2O = 2 D-alanine</text>
        <dbReference type="Rhea" id="RHEA:20661"/>
        <dbReference type="ChEBI" id="CHEBI:15377"/>
        <dbReference type="ChEBI" id="CHEBI:57416"/>
        <dbReference type="ChEBI" id="CHEBI:57822"/>
        <dbReference type="EC" id="3.4.13.22"/>
    </reaction>
</comment>
<dbReference type="PIRSF" id="PIRSF026671">
    <property type="entry name" value="AA_dipeptidase"/>
    <property type="match status" value="1"/>
</dbReference>
<keyword evidence="2 9" id="KW-0645">Protease</keyword>
<evidence type="ECO:0000256" key="5">
    <source>
        <dbReference type="ARBA" id="ARBA00022833"/>
    </source>
</evidence>
<evidence type="ECO:0000256" key="2">
    <source>
        <dbReference type="ARBA" id="ARBA00022670"/>
    </source>
</evidence>
<evidence type="ECO:0000313" key="12">
    <source>
        <dbReference type="Proteomes" id="UP000253090"/>
    </source>
</evidence>
<keyword evidence="3 9" id="KW-0479">Metal-binding</keyword>
<reference evidence="11 12" key="1">
    <citation type="submission" date="2018-07" db="EMBL/GenBank/DDBJ databases">
        <title>Genomic Encyclopedia of Type Strains, Phase III (KMG-III): the genomes of soil and plant-associated and newly described type strains.</title>
        <authorList>
            <person name="Whitman W."/>
        </authorList>
    </citation>
    <scope>NUCLEOTIDE SEQUENCE [LARGE SCALE GENOMIC DNA]</scope>
    <source>
        <strain evidence="11 12">CECT 8333</strain>
    </source>
</reference>
<dbReference type="HAMAP" id="MF_01924">
    <property type="entry name" value="A_A_dipeptidase"/>
    <property type="match status" value="1"/>
</dbReference>
<dbReference type="Pfam" id="PF01427">
    <property type="entry name" value="Peptidase_M15"/>
    <property type="match status" value="1"/>
</dbReference>
<feature type="site" description="Transition state stabilizer" evidence="9">
    <location>
        <position position="129"/>
    </location>
</feature>
<evidence type="ECO:0000256" key="9">
    <source>
        <dbReference type="HAMAP-Rule" id="MF_01924"/>
    </source>
</evidence>
<accession>A0A369BSD9</accession>
<keyword evidence="12" id="KW-1185">Reference proteome</keyword>
<dbReference type="Proteomes" id="UP000253090">
    <property type="component" value="Unassembled WGS sequence"/>
</dbReference>
<dbReference type="AlphaFoldDB" id="A0A369BSD9"/>
<sequence length="260" mass="29775">MSASGLNPRFRHYTIMGLSLLMIIMACSFTRESNAAAATDSKPHPEGIEEPVVIKQNKLPKGFVYLDEVIPTAQYDIRYYSDNNFIGQQIKGYEAPLAILTSKAAKALKKANEELDKQGYRLKIIDAYRPQKAVNHFISWSKKSDDILMKDLFYPDVDKKNLFKLGYLSGKSGHSRGSTVDLTLVYKRTGEEVDMGSRVDFLGEISSHGTKLITKEQRKNRYILKTAMVNQGFKPYSKEWWHYTLKNEPYPSTYFNFDIE</sequence>
<dbReference type="RefSeq" id="WP_220270880.1">
    <property type="nucleotide sequence ID" value="NZ_QPJW01000001.1"/>
</dbReference>
<keyword evidence="7 9" id="KW-0482">Metalloprotease</keyword>
<comment type="similarity">
    <text evidence="9 10">Belongs to the peptidase M15D family.</text>
</comment>
<organism evidence="11 12">
    <name type="scientific">Fontibacillus phaseoli</name>
    <dbReference type="NCBI Taxonomy" id="1416533"/>
    <lineage>
        <taxon>Bacteria</taxon>
        <taxon>Bacillati</taxon>
        <taxon>Bacillota</taxon>
        <taxon>Bacilli</taxon>
        <taxon>Bacillales</taxon>
        <taxon>Paenibacillaceae</taxon>
        <taxon>Fontibacillus</taxon>
    </lineage>
</organism>
<dbReference type="InterPro" id="IPR000755">
    <property type="entry name" value="A_A_dipeptidase"/>
</dbReference>
<evidence type="ECO:0000256" key="8">
    <source>
        <dbReference type="ARBA" id="ARBA00023316"/>
    </source>
</evidence>
<protein>
    <recommendedName>
        <fullName evidence="9 10">D-alanyl-D-alanine dipeptidase</fullName>
        <shortName evidence="9 10">D-Ala-D-Ala dipeptidase</shortName>
        <ecNumber evidence="9 10">3.4.13.22</ecNumber>
    </recommendedName>
</protein>
<feature type="binding site" evidence="9">
    <location>
        <position position="242"/>
    </location>
    <ligand>
        <name>Zn(2+)</name>
        <dbReference type="ChEBI" id="CHEBI:29105"/>
        <note>catalytic</note>
    </ligand>
</feature>
<evidence type="ECO:0000256" key="1">
    <source>
        <dbReference type="ARBA" id="ARBA00001362"/>
    </source>
</evidence>
<dbReference type="CDD" id="cd14817">
    <property type="entry name" value="D-Ala-D-Ala_dipeptidase_VanX"/>
    <property type="match status" value="1"/>
</dbReference>
<evidence type="ECO:0000256" key="4">
    <source>
        <dbReference type="ARBA" id="ARBA00022801"/>
    </source>
</evidence>
<feature type="binding site" evidence="9">
    <location>
        <position position="174"/>
    </location>
    <ligand>
        <name>Zn(2+)</name>
        <dbReference type="ChEBI" id="CHEBI:29105"/>
        <note>catalytic</note>
    </ligand>
</feature>
<dbReference type="EMBL" id="QPJW01000001">
    <property type="protein sequence ID" value="RCX22514.1"/>
    <property type="molecule type" value="Genomic_DNA"/>
</dbReference>
<dbReference type="EC" id="3.4.13.22" evidence="9 10"/>
<dbReference type="Gene3D" id="3.30.1380.10">
    <property type="match status" value="1"/>
</dbReference>